<dbReference type="SUPFAM" id="SSF103481">
    <property type="entry name" value="Multidrug resistance efflux transporter EmrE"/>
    <property type="match status" value="2"/>
</dbReference>
<evidence type="ECO:0000256" key="7">
    <source>
        <dbReference type="SAM" id="Phobius"/>
    </source>
</evidence>
<reference evidence="10" key="1">
    <citation type="journal article" date="2019" name="Int. J. Syst. Evol. Microbiol.">
        <title>The Global Catalogue of Microorganisms (GCM) 10K type strain sequencing project: providing services to taxonomists for standard genome sequencing and annotation.</title>
        <authorList>
            <consortium name="The Broad Institute Genomics Platform"/>
            <consortium name="The Broad Institute Genome Sequencing Center for Infectious Disease"/>
            <person name="Wu L."/>
            <person name="Ma J."/>
        </authorList>
    </citation>
    <scope>NUCLEOTIDE SEQUENCE [LARGE SCALE GENOMIC DNA]</scope>
    <source>
        <strain evidence="10">YIM 94188</strain>
    </source>
</reference>
<feature type="transmembrane region" description="Helical" evidence="7">
    <location>
        <begin position="72"/>
        <end position="92"/>
    </location>
</feature>
<sequence length="329" mass="32968">MTARALPLGLIQICLAGVLWGTGGLTLEVVRDHADLSFVAISAWRMLVAAVVLLAAIAVLRRGRELVTLLRRSPGTACTVGLGTATYQALYFGSVVEVGVTVATVVSLGLAPVLLTAAEALRHRRHPGVRRVVVILAALIGLVAVSGAAGAHETGPRPALGVLLAIGSGATYAATTALSRPVSQRFDPLPLTTVATTAGAIVLVPAALIAGGPLTTTDPVALGSLVYLGVFTMALAYGLLYAGLRTTSSTAAVVASLLEPVTAAVAAAVLLDERIGVLGVVGIVLILAAVAGAGRESAGEAVVPPDAGAKPASHPRGDRAPEPERATPG</sequence>
<evidence type="ECO:0000313" key="9">
    <source>
        <dbReference type="EMBL" id="MFC5729267.1"/>
    </source>
</evidence>
<accession>A0ABW0ZFH2</accession>
<keyword evidence="5 7" id="KW-0472">Membrane</keyword>
<feature type="transmembrane region" description="Helical" evidence="7">
    <location>
        <begin position="224"/>
        <end position="244"/>
    </location>
</feature>
<evidence type="ECO:0000256" key="3">
    <source>
        <dbReference type="ARBA" id="ARBA00022692"/>
    </source>
</evidence>
<keyword evidence="4 7" id="KW-1133">Transmembrane helix</keyword>
<protein>
    <submittedName>
        <fullName evidence="9">DMT family transporter</fullName>
    </submittedName>
</protein>
<feature type="transmembrane region" description="Helical" evidence="7">
    <location>
        <begin position="191"/>
        <end position="212"/>
    </location>
</feature>
<keyword evidence="10" id="KW-1185">Reference proteome</keyword>
<feature type="transmembrane region" description="Helical" evidence="7">
    <location>
        <begin position="37"/>
        <end position="60"/>
    </location>
</feature>
<gene>
    <name evidence="9" type="ORF">ACFPQB_10080</name>
</gene>
<dbReference type="EMBL" id="JBHSNS010000003">
    <property type="protein sequence ID" value="MFC5729267.1"/>
    <property type="molecule type" value="Genomic_DNA"/>
</dbReference>
<feature type="domain" description="EamA" evidence="8">
    <location>
        <begin position="160"/>
        <end position="292"/>
    </location>
</feature>
<comment type="caution">
    <text evidence="9">The sequence shown here is derived from an EMBL/GenBank/DDBJ whole genome shotgun (WGS) entry which is preliminary data.</text>
</comment>
<feature type="compositionally biased region" description="Basic and acidic residues" evidence="6">
    <location>
        <begin position="315"/>
        <end position="329"/>
    </location>
</feature>
<feature type="domain" description="EamA" evidence="8">
    <location>
        <begin position="8"/>
        <end position="146"/>
    </location>
</feature>
<name>A0ABW0ZFH2_9ACTN</name>
<evidence type="ECO:0000256" key="4">
    <source>
        <dbReference type="ARBA" id="ARBA00022989"/>
    </source>
</evidence>
<dbReference type="PANTHER" id="PTHR32322">
    <property type="entry name" value="INNER MEMBRANE TRANSPORTER"/>
    <property type="match status" value="1"/>
</dbReference>
<evidence type="ECO:0000259" key="8">
    <source>
        <dbReference type="Pfam" id="PF00892"/>
    </source>
</evidence>
<evidence type="ECO:0000256" key="2">
    <source>
        <dbReference type="ARBA" id="ARBA00007362"/>
    </source>
</evidence>
<keyword evidence="3 7" id="KW-0812">Transmembrane</keyword>
<dbReference type="InterPro" id="IPR050638">
    <property type="entry name" value="AA-Vitamin_Transporters"/>
</dbReference>
<feature type="transmembrane region" description="Helical" evidence="7">
    <location>
        <begin position="251"/>
        <end position="269"/>
    </location>
</feature>
<feature type="transmembrane region" description="Helical" evidence="7">
    <location>
        <begin position="275"/>
        <end position="294"/>
    </location>
</feature>
<dbReference type="InterPro" id="IPR000620">
    <property type="entry name" value="EamA_dom"/>
</dbReference>
<dbReference type="Proteomes" id="UP001596072">
    <property type="component" value="Unassembled WGS sequence"/>
</dbReference>
<evidence type="ECO:0000256" key="1">
    <source>
        <dbReference type="ARBA" id="ARBA00004141"/>
    </source>
</evidence>
<proteinExistence type="inferred from homology"/>
<comment type="subcellular location">
    <subcellularLocation>
        <location evidence="1">Membrane</location>
        <topology evidence="1">Multi-pass membrane protein</topology>
    </subcellularLocation>
</comment>
<feature type="region of interest" description="Disordered" evidence="6">
    <location>
        <begin position="296"/>
        <end position="329"/>
    </location>
</feature>
<dbReference type="RefSeq" id="WP_378527045.1">
    <property type="nucleotide sequence ID" value="NZ_JBHSNS010000003.1"/>
</dbReference>
<evidence type="ECO:0000256" key="6">
    <source>
        <dbReference type="SAM" id="MobiDB-lite"/>
    </source>
</evidence>
<organism evidence="9 10">
    <name type="scientific">Nocardioides vastitatis</name>
    <dbReference type="NCBI Taxonomy" id="2568655"/>
    <lineage>
        <taxon>Bacteria</taxon>
        <taxon>Bacillati</taxon>
        <taxon>Actinomycetota</taxon>
        <taxon>Actinomycetes</taxon>
        <taxon>Propionibacteriales</taxon>
        <taxon>Nocardioidaceae</taxon>
        <taxon>Nocardioides</taxon>
    </lineage>
</organism>
<comment type="similarity">
    <text evidence="2">Belongs to the EamA transporter family.</text>
</comment>
<evidence type="ECO:0000313" key="10">
    <source>
        <dbReference type="Proteomes" id="UP001596072"/>
    </source>
</evidence>
<feature type="transmembrane region" description="Helical" evidence="7">
    <location>
        <begin position="133"/>
        <end position="152"/>
    </location>
</feature>
<dbReference type="Pfam" id="PF00892">
    <property type="entry name" value="EamA"/>
    <property type="match status" value="2"/>
</dbReference>
<dbReference type="InterPro" id="IPR037185">
    <property type="entry name" value="EmrE-like"/>
</dbReference>
<dbReference type="PANTHER" id="PTHR32322:SF2">
    <property type="entry name" value="EAMA DOMAIN-CONTAINING PROTEIN"/>
    <property type="match status" value="1"/>
</dbReference>
<evidence type="ECO:0000256" key="5">
    <source>
        <dbReference type="ARBA" id="ARBA00023136"/>
    </source>
</evidence>
<feature type="transmembrane region" description="Helical" evidence="7">
    <location>
        <begin position="158"/>
        <end position="179"/>
    </location>
</feature>
<feature type="transmembrane region" description="Helical" evidence="7">
    <location>
        <begin position="98"/>
        <end position="121"/>
    </location>
</feature>